<feature type="compositionally biased region" description="Low complexity" evidence="4">
    <location>
        <begin position="226"/>
        <end position="239"/>
    </location>
</feature>
<dbReference type="CDD" id="cd02208">
    <property type="entry name" value="cupin_RmlC-like"/>
    <property type="match status" value="1"/>
</dbReference>
<dbReference type="PANTHER" id="PTHR46796">
    <property type="entry name" value="HTH-TYPE TRANSCRIPTIONAL ACTIVATOR RHAS-RELATED"/>
    <property type="match status" value="1"/>
</dbReference>
<evidence type="ECO:0000256" key="2">
    <source>
        <dbReference type="ARBA" id="ARBA00023125"/>
    </source>
</evidence>
<keyword evidence="3" id="KW-0804">Transcription</keyword>
<dbReference type="GO" id="GO:0043565">
    <property type="term" value="F:sequence-specific DNA binding"/>
    <property type="evidence" value="ECO:0007669"/>
    <property type="project" value="InterPro"/>
</dbReference>
<dbReference type="EMBL" id="QXGK01000005">
    <property type="protein sequence ID" value="RSX57439.1"/>
    <property type="molecule type" value="Genomic_DNA"/>
</dbReference>
<dbReference type="SMART" id="SM00342">
    <property type="entry name" value="HTH_ARAC"/>
    <property type="match status" value="1"/>
</dbReference>
<dbReference type="InterPro" id="IPR003313">
    <property type="entry name" value="AraC-bd"/>
</dbReference>
<evidence type="ECO:0000256" key="3">
    <source>
        <dbReference type="ARBA" id="ARBA00023163"/>
    </source>
</evidence>
<proteinExistence type="predicted"/>
<keyword evidence="7" id="KW-1185">Reference proteome</keyword>
<dbReference type="PROSITE" id="PS01124">
    <property type="entry name" value="HTH_ARAC_FAMILY_2"/>
    <property type="match status" value="1"/>
</dbReference>
<sequence length="358" mass="38986">MQRDTDRDIDRDAARTPHVDEPAVRDAAGPMVVRADGSERVRYDYPLFFSYMRRGSLARYPTMRADCHWHDDWEFLIAERGHLTYFVDGERVRIDEGQAIFVNARRLHYGYSADGTDCEFLCALLNPMRAGTPRDVLERHILPLGDDARPPYLLLSPATGAVGDAPGNAADGTPDAAAIISTLHTMADAVGSPTTSLTTLAGFYTIAERLTRLMDTADGRCGTDRSPSSSAVPATATATGMSGRSARQPRLQSLTAMVDFIQANYAHTITLAQIAAAGAVGRSTCATLFRRHLNQSPIEYVNDVRVRAAAELLAGTDLPVGAIAPRCGFNSPNFLARTFRVVTGETPLAYRHRTRFPG</sequence>
<dbReference type="Proteomes" id="UP000287470">
    <property type="component" value="Unassembled WGS sequence"/>
</dbReference>
<dbReference type="InterPro" id="IPR009057">
    <property type="entry name" value="Homeodomain-like_sf"/>
</dbReference>
<dbReference type="GO" id="GO:0003700">
    <property type="term" value="F:DNA-binding transcription factor activity"/>
    <property type="evidence" value="ECO:0007669"/>
    <property type="project" value="InterPro"/>
</dbReference>
<dbReference type="SUPFAM" id="SSF51182">
    <property type="entry name" value="RmlC-like cupins"/>
    <property type="match status" value="1"/>
</dbReference>
<evidence type="ECO:0000256" key="4">
    <source>
        <dbReference type="SAM" id="MobiDB-lite"/>
    </source>
</evidence>
<dbReference type="InterPro" id="IPR018060">
    <property type="entry name" value="HTH_AraC"/>
</dbReference>
<dbReference type="SUPFAM" id="SSF46689">
    <property type="entry name" value="Homeodomain-like"/>
    <property type="match status" value="2"/>
</dbReference>
<keyword evidence="1" id="KW-0805">Transcription regulation</keyword>
<dbReference type="Gene3D" id="1.10.10.60">
    <property type="entry name" value="Homeodomain-like"/>
    <property type="match status" value="1"/>
</dbReference>
<keyword evidence="2" id="KW-0238">DNA-binding</keyword>
<dbReference type="InterPro" id="IPR011051">
    <property type="entry name" value="RmlC_Cupin_sf"/>
</dbReference>
<feature type="region of interest" description="Disordered" evidence="4">
    <location>
        <begin position="1"/>
        <end position="27"/>
    </location>
</feature>
<evidence type="ECO:0000313" key="6">
    <source>
        <dbReference type="EMBL" id="RSX57439.1"/>
    </source>
</evidence>
<dbReference type="InterPro" id="IPR050204">
    <property type="entry name" value="AraC_XylS_family_regulators"/>
</dbReference>
<comment type="caution">
    <text evidence="6">The sequence shown here is derived from an EMBL/GenBank/DDBJ whole genome shotgun (WGS) entry which is preliminary data.</text>
</comment>
<protein>
    <submittedName>
        <fullName evidence="6">AraC family transcriptional regulator</fullName>
    </submittedName>
</protein>
<accession>A0A430FV50</accession>
<dbReference type="Pfam" id="PF12833">
    <property type="entry name" value="HTH_18"/>
    <property type="match status" value="1"/>
</dbReference>
<evidence type="ECO:0000256" key="1">
    <source>
        <dbReference type="ARBA" id="ARBA00023015"/>
    </source>
</evidence>
<dbReference type="Gene3D" id="2.60.120.10">
    <property type="entry name" value="Jelly Rolls"/>
    <property type="match status" value="1"/>
</dbReference>
<reference evidence="6 7" key="1">
    <citation type="submission" date="2018-09" db="EMBL/GenBank/DDBJ databases">
        <title>Characterization of the phylogenetic diversity of five novel species belonging to the genus Bifidobacterium.</title>
        <authorList>
            <person name="Lugli G.A."/>
            <person name="Duranti S."/>
            <person name="Milani C."/>
        </authorList>
    </citation>
    <scope>NUCLEOTIDE SEQUENCE [LARGE SCALE GENOMIC DNA]</scope>
    <source>
        <strain evidence="6 7">2033B</strain>
    </source>
</reference>
<evidence type="ECO:0000313" key="7">
    <source>
        <dbReference type="Proteomes" id="UP000287470"/>
    </source>
</evidence>
<feature type="region of interest" description="Disordered" evidence="4">
    <location>
        <begin position="220"/>
        <end position="247"/>
    </location>
</feature>
<gene>
    <name evidence="6" type="ORF">D2E24_0737</name>
</gene>
<dbReference type="Pfam" id="PF02311">
    <property type="entry name" value="AraC_binding"/>
    <property type="match status" value="1"/>
</dbReference>
<dbReference type="AlphaFoldDB" id="A0A430FV50"/>
<feature type="domain" description="HTH araC/xylS-type" evidence="5">
    <location>
        <begin position="255"/>
        <end position="353"/>
    </location>
</feature>
<evidence type="ECO:0000259" key="5">
    <source>
        <dbReference type="PROSITE" id="PS01124"/>
    </source>
</evidence>
<dbReference type="InterPro" id="IPR014710">
    <property type="entry name" value="RmlC-like_jellyroll"/>
</dbReference>
<dbReference type="RefSeq" id="WP_241222837.1">
    <property type="nucleotide sequence ID" value="NZ_QXGK01000005.1"/>
</dbReference>
<organism evidence="6 7">
    <name type="scientific">Bifidobacterium samirii</name>
    <dbReference type="NCBI Taxonomy" id="2306974"/>
    <lineage>
        <taxon>Bacteria</taxon>
        <taxon>Bacillati</taxon>
        <taxon>Actinomycetota</taxon>
        <taxon>Actinomycetes</taxon>
        <taxon>Bifidobacteriales</taxon>
        <taxon>Bifidobacteriaceae</taxon>
        <taxon>Bifidobacterium</taxon>
    </lineage>
</organism>
<name>A0A430FV50_9BIFI</name>
<feature type="compositionally biased region" description="Basic and acidic residues" evidence="4">
    <location>
        <begin position="1"/>
        <end position="24"/>
    </location>
</feature>